<accession>A0A250J9P6</accession>
<reference evidence="1 2" key="1">
    <citation type="submission" date="2017-06" db="EMBL/GenBank/DDBJ databases">
        <title>Sequencing and comparative analysis of myxobacterial genomes.</title>
        <authorList>
            <person name="Rupp O."/>
            <person name="Goesmann A."/>
            <person name="Sogaard-Andersen L."/>
        </authorList>
    </citation>
    <scope>NUCLEOTIDE SEQUENCE [LARGE SCALE GENOMIC DNA]</scope>
    <source>
        <strain evidence="1 2">DSM 52655</strain>
    </source>
</reference>
<name>A0A250J9P6_9BACT</name>
<organism evidence="1 2">
    <name type="scientific">Cystobacter fuscus</name>
    <dbReference type="NCBI Taxonomy" id="43"/>
    <lineage>
        <taxon>Bacteria</taxon>
        <taxon>Pseudomonadati</taxon>
        <taxon>Myxococcota</taxon>
        <taxon>Myxococcia</taxon>
        <taxon>Myxococcales</taxon>
        <taxon>Cystobacterineae</taxon>
        <taxon>Archangiaceae</taxon>
        <taxon>Cystobacter</taxon>
    </lineage>
</organism>
<gene>
    <name evidence="1" type="ORF">CYFUS_005741</name>
</gene>
<evidence type="ECO:0000313" key="2">
    <source>
        <dbReference type="Proteomes" id="UP000217257"/>
    </source>
</evidence>
<proteinExistence type="predicted"/>
<evidence type="ECO:0000313" key="1">
    <source>
        <dbReference type="EMBL" id="ATB40293.1"/>
    </source>
</evidence>
<dbReference type="EMBL" id="CP022098">
    <property type="protein sequence ID" value="ATB40293.1"/>
    <property type="molecule type" value="Genomic_DNA"/>
</dbReference>
<dbReference type="AlphaFoldDB" id="A0A250J9P6"/>
<dbReference type="Proteomes" id="UP000217257">
    <property type="component" value="Chromosome"/>
</dbReference>
<sequence length="373" mass="41024">MPFSGQPPRGLAKCFVLDSISLEKNMRLHWVMVAVIAFPAVALAAELPEYIGKLRRTTTSDNVYRLYVSHAGADVTDSLSPELKNALQKQLNVFGASGVSVPSSPLVSMNVDVLNGLQLALEFRHVLSSQRAYLSCFQAWYLSLPPAEVDAPSRTVLAGDLSEGSADARQELATVYAPLFAQYLRQEYVQCAPRFEQFEIQDDNGTFLYTGITRWLNGTLTPSYANFATLLEPSKPGFNAARNSTLAQVPRQEFLVAWLSAVKAKATPRDYFESFPLITNVEDENAKPAFLALSALRRWAKSDDVAEYLDRGVLTNELATGLRHVNVILEACYPPVDGQQVYRCGAGEDLGSRLVRFTLANDAVGSFGFLVKP</sequence>
<protein>
    <submittedName>
        <fullName evidence="1">Uncharacterized protein</fullName>
    </submittedName>
</protein>
<dbReference type="KEGG" id="cfus:CYFUS_005741"/>
<dbReference type="RefSeq" id="WP_157758721.1">
    <property type="nucleotide sequence ID" value="NZ_CP022098.1"/>
</dbReference>